<dbReference type="Proteomes" id="UP000027665">
    <property type="component" value="Unassembled WGS sequence"/>
</dbReference>
<organism evidence="1 2">
    <name type="scientific">Synergistes jonesii</name>
    <dbReference type="NCBI Taxonomy" id="2754"/>
    <lineage>
        <taxon>Bacteria</taxon>
        <taxon>Thermotogati</taxon>
        <taxon>Synergistota</taxon>
        <taxon>Synergistia</taxon>
        <taxon>Synergistales</taxon>
        <taxon>Synergistaceae</taxon>
        <taxon>Synergistes</taxon>
    </lineage>
</organism>
<protein>
    <recommendedName>
        <fullName evidence="3">Terminase B</fullName>
    </recommendedName>
</protein>
<dbReference type="GeneID" id="90982525"/>
<evidence type="ECO:0008006" key="3">
    <source>
        <dbReference type="Google" id="ProtNLM"/>
    </source>
</evidence>
<proteinExistence type="predicted"/>
<keyword evidence="2" id="KW-1185">Reference proteome</keyword>
<dbReference type="Gene3D" id="3.40.50.300">
    <property type="entry name" value="P-loop containing nucleotide triphosphate hydrolases"/>
    <property type="match status" value="1"/>
</dbReference>
<dbReference type="EMBL" id="JMKI01000004">
    <property type="protein sequence ID" value="KEJ93338.1"/>
    <property type="molecule type" value="Genomic_DNA"/>
</dbReference>
<accession>A0A073ISL2</accession>
<dbReference type="RefSeq" id="WP_051682519.1">
    <property type="nucleotide sequence ID" value="NZ_JMKI01000004.1"/>
</dbReference>
<dbReference type="Gene3D" id="3.30.420.240">
    <property type="match status" value="1"/>
</dbReference>
<sequence length="468" mass="52096">MNDELTPEEKLISDVERWRDSILDFVVECLDVEPTKQQESALVAFSRPGAHVSIRSGHGTGKSTMFAWIALWALVCFWDVKVPATAPTAHQLEDILFPEIEKWRSRMLEPWKSAIRVKGDKVTMDGTPGFVAARTGRKENPEALQGFHADHMIFLIDEASGIPETVFEVARGALSTEGARILMAANPTRLSGYFYNSHHRNRDLWTRFQFSCLDSPRVSPAYASEIADEYGEDSDMYRVRVLGEFPNASVTQFMPGDVVEAAMGKHLRGEMFDFAPKILGVDVAMFGGDRSVIVLRQGLYSNILYQTRGNTPEQLAGHAARLYDEHKADALIVDATGVGEAVMSSLRLMHRSPIAFYAGEKSLLANCANRRTEVWYKMREWFLSGGAVPDDPDLRDDLVGPEYQYTTGKNLIQLERKADMKKRGLASPDLADALALTFAADVQAKYGFGGYAPDDGAATADEDYDIYR</sequence>
<dbReference type="eggNOG" id="COG0507">
    <property type="taxonomic scope" value="Bacteria"/>
</dbReference>
<name>A0A073ISL2_9BACT</name>
<dbReference type="OrthoDB" id="9775154at2"/>
<gene>
    <name evidence="1" type="ORF">EH55_08530</name>
</gene>
<evidence type="ECO:0000313" key="1">
    <source>
        <dbReference type="EMBL" id="KEJ93338.1"/>
    </source>
</evidence>
<dbReference type="SUPFAM" id="SSF52540">
    <property type="entry name" value="P-loop containing nucleoside triphosphate hydrolases"/>
    <property type="match status" value="1"/>
</dbReference>
<dbReference type="InterPro" id="IPR027417">
    <property type="entry name" value="P-loop_NTPase"/>
</dbReference>
<reference evidence="1 2" key="1">
    <citation type="submission" date="2014-04" db="EMBL/GenBank/DDBJ databases">
        <title>Draft Genome Sequence of Synergistes jonesii.</title>
        <authorList>
            <person name="Coil D.A."/>
            <person name="Eisen J.A."/>
            <person name="Holland-Moritz H.E."/>
        </authorList>
    </citation>
    <scope>NUCLEOTIDE SEQUENCE [LARGE SCALE GENOMIC DNA]</scope>
    <source>
        <strain evidence="1 2">78-1</strain>
    </source>
</reference>
<dbReference type="AlphaFoldDB" id="A0A073ISL2"/>
<evidence type="ECO:0000313" key="2">
    <source>
        <dbReference type="Proteomes" id="UP000027665"/>
    </source>
</evidence>
<dbReference type="STRING" id="2754.EH55_08530"/>
<comment type="caution">
    <text evidence="1">The sequence shown here is derived from an EMBL/GenBank/DDBJ whole genome shotgun (WGS) entry which is preliminary data.</text>
</comment>